<keyword evidence="3" id="KW-0804">Transcription</keyword>
<dbReference type="Gene3D" id="2.170.150.80">
    <property type="entry name" value="NAC domain"/>
    <property type="match status" value="1"/>
</dbReference>
<evidence type="ECO:0000313" key="7">
    <source>
        <dbReference type="EMBL" id="GER46043.1"/>
    </source>
</evidence>
<dbReference type="EMBL" id="BKCP01007404">
    <property type="protein sequence ID" value="GER46043.1"/>
    <property type="molecule type" value="Genomic_DNA"/>
</dbReference>
<feature type="compositionally biased region" description="Acidic residues" evidence="5">
    <location>
        <begin position="304"/>
        <end position="313"/>
    </location>
</feature>
<gene>
    <name evidence="7" type="ORF">STAS_23043</name>
</gene>
<feature type="compositionally biased region" description="Basic and acidic residues" evidence="5">
    <location>
        <begin position="294"/>
        <end position="303"/>
    </location>
</feature>
<dbReference type="Proteomes" id="UP000325081">
    <property type="component" value="Unassembled WGS sequence"/>
</dbReference>
<dbReference type="GO" id="GO:0003677">
    <property type="term" value="F:DNA binding"/>
    <property type="evidence" value="ECO:0007669"/>
    <property type="project" value="UniProtKB-KW"/>
</dbReference>
<feature type="region of interest" description="Disordered" evidence="5">
    <location>
        <begin position="467"/>
        <end position="488"/>
    </location>
</feature>
<dbReference type="Pfam" id="PF02365">
    <property type="entry name" value="NAM"/>
    <property type="match status" value="1"/>
</dbReference>
<feature type="region of interest" description="Disordered" evidence="5">
    <location>
        <begin position="294"/>
        <end position="330"/>
    </location>
</feature>
<organism evidence="7 8">
    <name type="scientific">Striga asiatica</name>
    <name type="common">Asiatic witchweed</name>
    <name type="synonym">Buchnera asiatica</name>
    <dbReference type="NCBI Taxonomy" id="4170"/>
    <lineage>
        <taxon>Eukaryota</taxon>
        <taxon>Viridiplantae</taxon>
        <taxon>Streptophyta</taxon>
        <taxon>Embryophyta</taxon>
        <taxon>Tracheophyta</taxon>
        <taxon>Spermatophyta</taxon>
        <taxon>Magnoliopsida</taxon>
        <taxon>eudicotyledons</taxon>
        <taxon>Gunneridae</taxon>
        <taxon>Pentapetalae</taxon>
        <taxon>asterids</taxon>
        <taxon>lamiids</taxon>
        <taxon>Lamiales</taxon>
        <taxon>Orobanchaceae</taxon>
        <taxon>Buchnereae</taxon>
        <taxon>Striga</taxon>
    </lineage>
</organism>
<feature type="compositionally biased region" description="Polar residues" evidence="5">
    <location>
        <begin position="477"/>
        <end position="488"/>
    </location>
</feature>
<keyword evidence="2" id="KW-0238">DNA-binding</keyword>
<dbReference type="PROSITE" id="PS51005">
    <property type="entry name" value="NAC"/>
    <property type="match status" value="1"/>
</dbReference>
<dbReference type="OrthoDB" id="1727057at2759"/>
<protein>
    <submittedName>
        <fullName evidence="7">NAC domain protein</fullName>
    </submittedName>
</protein>
<keyword evidence="4" id="KW-0539">Nucleus</keyword>
<dbReference type="PANTHER" id="PTHR31719">
    <property type="entry name" value="NAC TRANSCRIPTION FACTOR 56"/>
    <property type="match status" value="1"/>
</dbReference>
<evidence type="ECO:0000259" key="6">
    <source>
        <dbReference type="PROSITE" id="PS51005"/>
    </source>
</evidence>
<feature type="domain" description="NAC" evidence="6">
    <location>
        <begin position="136"/>
        <end position="291"/>
    </location>
</feature>
<dbReference type="SUPFAM" id="SSF101941">
    <property type="entry name" value="NAC domain"/>
    <property type="match status" value="1"/>
</dbReference>
<evidence type="ECO:0000256" key="1">
    <source>
        <dbReference type="ARBA" id="ARBA00023015"/>
    </source>
</evidence>
<evidence type="ECO:0000256" key="3">
    <source>
        <dbReference type="ARBA" id="ARBA00023163"/>
    </source>
</evidence>
<dbReference type="PANTHER" id="PTHR31719:SF94">
    <property type="entry name" value="PROTEIN ATAF2"/>
    <property type="match status" value="1"/>
</dbReference>
<reference evidence="8" key="1">
    <citation type="journal article" date="2019" name="Curr. Biol.">
        <title>Genome Sequence of Striga asiatica Provides Insight into the Evolution of Plant Parasitism.</title>
        <authorList>
            <person name="Yoshida S."/>
            <person name="Kim S."/>
            <person name="Wafula E.K."/>
            <person name="Tanskanen J."/>
            <person name="Kim Y.M."/>
            <person name="Honaas L."/>
            <person name="Yang Z."/>
            <person name="Spallek T."/>
            <person name="Conn C.E."/>
            <person name="Ichihashi Y."/>
            <person name="Cheong K."/>
            <person name="Cui S."/>
            <person name="Der J.P."/>
            <person name="Gundlach H."/>
            <person name="Jiao Y."/>
            <person name="Hori C."/>
            <person name="Ishida J.K."/>
            <person name="Kasahara H."/>
            <person name="Kiba T."/>
            <person name="Kim M.S."/>
            <person name="Koo N."/>
            <person name="Laohavisit A."/>
            <person name="Lee Y.H."/>
            <person name="Lumba S."/>
            <person name="McCourt P."/>
            <person name="Mortimer J.C."/>
            <person name="Mutuku J.M."/>
            <person name="Nomura T."/>
            <person name="Sasaki-Sekimoto Y."/>
            <person name="Seto Y."/>
            <person name="Wang Y."/>
            <person name="Wakatake T."/>
            <person name="Sakakibara H."/>
            <person name="Demura T."/>
            <person name="Yamaguchi S."/>
            <person name="Yoneyama K."/>
            <person name="Manabe R.I."/>
            <person name="Nelson D.C."/>
            <person name="Schulman A.H."/>
            <person name="Timko M.P."/>
            <person name="dePamphilis C.W."/>
            <person name="Choi D."/>
            <person name="Shirasu K."/>
        </authorList>
    </citation>
    <scope>NUCLEOTIDE SEQUENCE [LARGE SCALE GENOMIC DNA]</scope>
    <source>
        <strain evidence="8">cv. UVA1</strain>
    </source>
</reference>
<proteinExistence type="predicted"/>
<comment type="caution">
    <text evidence="7">The sequence shown here is derived from an EMBL/GenBank/DDBJ whole genome shotgun (WGS) entry which is preliminary data.</text>
</comment>
<sequence length="488" mass="55574">MSQPKAQPVAAVIQQIDFPAPSTTDREMAATGSCRTTTFFLLSAPKPPPPPHKFSPSPKHFHLCSHSQFPLSASANPKFLLEMTFGKFSLGSENKQSSMEKNNNSNEQNQVKDDGASNMRQGTHELASTSTQRSRFPPGYRFMPTDHELIVDYLMKKVNNDPIPVDEMSEVELYLWSPESLAERYPQLGDKEWYFFTPRDRKYPNGSRPSRSVKEGGYWKATGADRTIFSGRGEIIGRKKALVFYMGNPKPGEGKKTNWIMHEYKLNTPSKSPNCNDMRLDDWVLCRIYKKPERSNKKQRDVDDSVPDDEESSMLESPLLGDNSELEDDNKGNIVIMEDDNKGIVVMEQMAEQSPMITSNDNGIRDVNVYHQNQLLSDNSYQLSTNRYSMNFPYVADHFGNNIEHYYNHGMLHNHNPYFVSRQPPILGFYHHNPLGFVWPHESSSYVPLQHNLDISDMEFVDQCLRTNEGDEAPNGGDSQNPDCTPLQ</sequence>
<keyword evidence="1" id="KW-0805">Transcription regulation</keyword>
<evidence type="ECO:0000256" key="5">
    <source>
        <dbReference type="SAM" id="MobiDB-lite"/>
    </source>
</evidence>
<feature type="region of interest" description="Disordered" evidence="5">
    <location>
        <begin position="92"/>
        <end position="118"/>
    </location>
</feature>
<dbReference type="InterPro" id="IPR003441">
    <property type="entry name" value="NAC-dom"/>
</dbReference>
<dbReference type="AlphaFoldDB" id="A0A5A7QKX6"/>
<evidence type="ECO:0000313" key="8">
    <source>
        <dbReference type="Proteomes" id="UP000325081"/>
    </source>
</evidence>
<feature type="compositionally biased region" description="Polar residues" evidence="5">
    <location>
        <begin position="92"/>
        <end position="109"/>
    </location>
</feature>
<accession>A0A5A7QKX6</accession>
<dbReference type="InterPro" id="IPR036093">
    <property type="entry name" value="NAC_dom_sf"/>
</dbReference>
<keyword evidence="8" id="KW-1185">Reference proteome</keyword>
<evidence type="ECO:0000256" key="2">
    <source>
        <dbReference type="ARBA" id="ARBA00023125"/>
    </source>
</evidence>
<evidence type="ECO:0000256" key="4">
    <source>
        <dbReference type="ARBA" id="ARBA00023242"/>
    </source>
</evidence>
<dbReference type="GO" id="GO:0006355">
    <property type="term" value="P:regulation of DNA-templated transcription"/>
    <property type="evidence" value="ECO:0007669"/>
    <property type="project" value="InterPro"/>
</dbReference>
<name>A0A5A7QKX6_STRAF</name>